<evidence type="ECO:0000313" key="2">
    <source>
        <dbReference type="Proteomes" id="UP001162131"/>
    </source>
</evidence>
<protein>
    <submittedName>
        <fullName evidence="1">Uncharacterized protein</fullName>
    </submittedName>
</protein>
<evidence type="ECO:0000313" key="1">
    <source>
        <dbReference type="EMBL" id="CAG9334309.1"/>
    </source>
</evidence>
<comment type="caution">
    <text evidence="1">The sequence shown here is derived from an EMBL/GenBank/DDBJ whole genome shotgun (WGS) entry which is preliminary data.</text>
</comment>
<sequence>MKANNLSECLFSREIGSLPNNAIAQQIPFRSSWAPKLMFTHMEITNSVVWIKGRDNYVISLNKSGKAAYRSILPFSNPVMLSEPNEHVYKICLSSKGAFFMLKRINEPGLQFFVISEENLKNGIFTRTRILERLAIELKNYEEIDYERQIMAVKVDNTYQLWSLETENIIFSFPSPPNTLMRYFKGFVILCTQEEKCLVFTIQNVDSNTMYRVKIMGKGILHHFLICQNWLVVSIKHSFIQLINLLTRETKWIKKSGAKQFYEMENENESMLTFSDGTAVLITDTEKELSLGFPDGIYADVEGMLIAYCESSSSIKVLDLKTSTIVNSIEVKRNEVTCIGINEQTHQIFVGFKSGKICVLD</sequence>
<dbReference type="SUPFAM" id="SSF50998">
    <property type="entry name" value="Quinoprotein alcohol dehydrogenase-like"/>
    <property type="match status" value="1"/>
</dbReference>
<name>A0AAU9K758_9CILI</name>
<accession>A0AAU9K758</accession>
<dbReference type="EMBL" id="CAJZBQ010000058">
    <property type="protein sequence ID" value="CAG9334309.1"/>
    <property type="molecule type" value="Genomic_DNA"/>
</dbReference>
<organism evidence="1 2">
    <name type="scientific">Blepharisma stoltei</name>
    <dbReference type="NCBI Taxonomy" id="1481888"/>
    <lineage>
        <taxon>Eukaryota</taxon>
        <taxon>Sar</taxon>
        <taxon>Alveolata</taxon>
        <taxon>Ciliophora</taxon>
        <taxon>Postciliodesmatophora</taxon>
        <taxon>Heterotrichea</taxon>
        <taxon>Heterotrichida</taxon>
        <taxon>Blepharismidae</taxon>
        <taxon>Blepharisma</taxon>
    </lineage>
</organism>
<dbReference type="InterPro" id="IPR011047">
    <property type="entry name" value="Quinoprotein_ADH-like_sf"/>
</dbReference>
<gene>
    <name evidence="1" type="ORF">BSTOLATCC_MIC60928</name>
</gene>
<dbReference type="Proteomes" id="UP001162131">
    <property type="component" value="Unassembled WGS sequence"/>
</dbReference>
<dbReference type="InterPro" id="IPR015943">
    <property type="entry name" value="WD40/YVTN_repeat-like_dom_sf"/>
</dbReference>
<keyword evidence="2" id="KW-1185">Reference proteome</keyword>
<proteinExistence type="predicted"/>
<dbReference type="Gene3D" id="2.130.10.10">
    <property type="entry name" value="YVTN repeat-like/Quinoprotein amine dehydrogenase"/>
    <property type="match status" value="1"/>
</dbReference>
<dbReference type="AlphaFoldDB" id="A0AAU9K758"/>
<reference evidence="1" key="1">
    <citation type="submission" date="2021-09" db="EMBL/GenBank/DDBJ databases">
        <authorList>
            <consortium name="AG Swart"/>
            <person name="Singh M."/>
            <person name="Singh A."/>
            <person name="Seah K."/>
            <person name="Emmerich C."/>
        </authorList>
    </citation>
    <scope>NUCLEOTIDE SEQUENCE</scope>
    <source>
        <strain evidence="1">ATCC30299</strain>
    </source>
</reference>